<keyword evidence="3" id="KW-1185">Reference proteome</keyword>
<dbReference type="AlphaFoldDB" id="A0A543B0I4"/>
<gene>
    <name evidence="2" type="ORF">FB566_3912</name>
</gene>
<comment type="similarity">
    <text evidence="1">Belongs to the phD/YefM antitoxin family.</text>
</comment>
<dbReference type="OrthoDB" id="33091at2"/>
<dbReference type="EMBL" id="VFOW01000001">
    <property type="protein sequence ID" value="TQL78329.1"/>
    <property type="molecule type" value="Genomic_DNA"/>
</dbReference>
<evidence type="ECO:0000256" key="1">
    <source>
        <dbReference type="ARBA" id="ARBA00009981"/>
    </source>
</evidence>
<comment type="caution">
    <text evidence="2">The sequence shown here is derived from an EMBL/GenBank/DDBJ whole genome shotgun (WGS) entry which is preliminary data.</text>
</comment>
<proteinExistence type="inferred from homology"/>
<dbReference type="InParanoid" id="A0A543B0I4"/>
<dbReference type="RefSeq" id="WP_142042603.1">
    <property type="nucleotide sequence ID" value="NZ_JBHTGS010000004.1"/>
</dbReference>
<dbReference type="InterPro" id="IPR036165">
    <property type="entry name" value="YefM-like_sf"/>
</dbReference>
<dbReference type="SUPFAM" id="SSF143120">
    <property type="entry name" value="YefM-like"/>
    <property type="match status" value="1"/>
</dbReference>
<evidence type="ECO:0000313" key="2">
    <source>
        <dbReference type="EMBL" id="TQL78329.1"/>
    </source>
</evidence>
<organism evidence="2 3">
    <name type="scientific">Stackebrandtia endophytica</name>
    <dbReference type="NCBI Taxonomy" id="1496996"/>
    <lineage>
        <taxon>Bacteria</taxon>
        <taxon>Bacillati</taxon>
        <taxon>Actinomycetota</taxon>
        <taxon>Actinomycetes</taxon>
        <taxon>Glycomycetales</taxon>
        <taxon>Glycomycetaceae</taxon>
        <taxon>Stackebrandtia</taxon>
    </lineage>
</organism>
<dbReference type="Proteomes" id="UP000317043">
    <property type="component" value="Unassembled WGS sequence"/>
</dbReference>
<evidence type="ECO:0000313" key="3">
    <source>
        <dbReference type="Proteomes" id="UP000317043"/>
    </source>
</evidence>
<reference evidence="2 3" key="1">
    <citation type="submission" date="2019-06" db="EMBL/GenBank/DDBJ databases">
        <title>Sequencing the genomes of 1000 actinobacteria strains.</title>
        <authorList>
            <person name="Klenk H.-P."/>
        </authorList>
    </citation>
    <scope>NUCLEOTIDE SEQUENCE [LARGE SCALE GENOMIC DNA]</scope>
    <source>
        <strain evidence="2 3">DSM 45928</strain>
    </source>
</reference>
<name>A0A543B0I4_9ACTN</name>
<protein>
    <submittedName>
        <fullName evidence="2">Prevent-host-death family protein</fullName>
    </submittedName>
</protein>
<accession>A0A543B0I4</accession>
<sequence>MTRVINQRELRNDSGAILQAVAAGESFIIARNGTPVAELRPLARRTFVPKEEVFRTAANLPPIDGAELRAELDELYDQEPFRD</sequence>
<dbReference type="Gene3D" id="3.40.1620.10">
    <property type="entry name" value="YefM-like domain"/>
    <property type="match status" value="1"/>
</dbReference>